<dbReference type="GO" id="GO:0015379">
    <property type="term" value="F:potassium:chloride symporter activity"/>
    <property type="evidence" value="ECO:0007669"/>
    <property type="project" value="InterPro"/>
</dbReference>
<feature type="transmembrane region" description="Helical" evidence="12">
    <location>
        <begin position="392"/>
        <end position="418"/>
    </location>
</feature>
<dbReference type="GO" id="GO:0046872">
    <property type="term" value="F:metal ion binding"/>
    <property type="evidence" value="ECO:0007669"/>
    <property type="project" value="UniProtKB-KW"/>
</dbReference>
<feature type="transmembrane region" description="Helical" evidence="12">
    <location>
        <begin position="459"/>
        <end position="479"/>
    </location>
</feature>
<organism evidence="13 14">
    <name type="scientific">Magnetospirillum fulvum</name>
    <name type="common">Rhodospirillum fulvum</name>
    <dbReference type="NCBI Taxonomy" id="1082"/>
    <lineage>
        <taxon>Bacteria</taxon>
        <taxon>Pseudomonadati</taxon>
        <taxon>Pseudomonadota</taxon>
        <taxon>Alphaproteobacteria</taxon>
        <taxon>Rhodospirillales</taxon>
        <taxon>Rhodospirillaceae</taxon>
        <taxon>Magnetospirillum</taxon>
    </lineage>
</organism>
<evidence type="ECO:0000256" key="5">
    <source>
        <dbReference type="ARBA" id="ARBA00022692"/>
    </source>
</evidence>
<evidence type="ECO:0000256" key="9">
    <source>
        <dbReference type="ARBA" id="ARBA00023136"/>
    </source>
</evidence>
<dbReference type="PANTHER" id="PTHR32024:SF3">
    <property type="entry name" value="TRK SYSTEM POTASSIUM UPTAKE PROTEIN"/>
    <property type="match status" value="1"/>
</dbReference>
<feature type="transmembrane region" description="Helical" evidence="12">
    <location>
        <begin position="181"/>
        <end position="206"/>
    </location>
</feature>
<keyword evidence="11" id="KW-0479">Metal-binding</keyword>
<feature type="transmembrane region" description="Helical" evidence="12">
    <location>
        <begin position="332"/>
        <end position="354"/>
    </location>
</feature>
<keyword evidence="6 10" id="KW-0630">Potassium</keyword>
<evidence type="ECO:0000256" key="12">
    <source>
        <dbReference type="SAM" id="Phobius"/>
    </source>
</evidence>
<evidence type="ECO:0000256" key="1">
    <source>
        <dbReference type="ARBA" id="ARBA00004651"/>
    </source>
</evidence>
<keyword evidence="2 10" id="KW-0813">Transport</keyword>
<dbReference type="Pfam" id="PF02386">
    <property type="entry name" value="TrkH"/>
    <property type="match status" value="1"/>
</dbReference>
<comment type="function">
    <text evidence="10">Low-affinity potassium transport system. Interacts with Trk system potassium uptake protein TrkA.</text>
</comment>
<dbReference type="InterPro" id="IPR004772">
    <property type="entry name" value="TrkH"/>
</dbReference>
<dbReference type="PIRSF" id="PIRSF006247">
    <property type="entry name" value="TrkH"/>
    <property type="match status" value="1"/>
</dbReference>
<dbReference type="PANTHER" id="PTHR32024">
    <property type="entry name" value="TRK SYSTEM POTASSIUM UPTAKE PROTEIN TRKG-RELATED"/>
    <property type="match status" value="1"/>
</dbReference>
<keyword evidence="7 12" id="KW-1133">Transmembrane helix</keyword>
<dbReference type="AlphaFoldDB" id="A0A1H6II11"/>
<evidence type="ECO:0000256" key="8">
    <source>
        <dbReference type="ARBA" id="ARBA00023065"/>
    </source>
</evidence>
<feature type="binding site" evidence="11">
    <location>
        <position position="224"/>
    </location>
    <ligand>
        <name>K(+)</name>
        <dbReference type="ChEBI" id="CHEBI:29103"/>
    </ligand>
</feature>
<evidence type="ECO:0000256" key="10">
    <source>
        <dbReference type="PIRNR" id="PIRNR006247"/>
    </source>
</evidence>
<feature type="binding site" evidence="11">
    <location>
        <position position="117"/>
    </location>
    <ligand>
        <name>K(+)</name>
        <dbReference type="ChEBI" id="CHEBI:29103"/>
    </ligand>
</feature>
<protein>
    <recommendedName>
        <fullName evidence="10">Trk system potassium uptake protein</fullName>
    </recommendedName>
</protein>
<gene>
    <name evidence="13" type="ORF">SAMN04244559_02446</name>
</gene>
<comment type="similarity">
    <text evidence="10">Belongs to the TrkH potassium transport family.</text>
</comment>
<keyword evidence="5 12" id="KW-0812">Transmembrane</keyword>
<feature type="binding site" evidence="11">
    <location>
        <position position="116"/>
    </location>
    <ligand>
        <name>K(+)</name>
        <dbReference type="ChEBI" id="CHEBI:29103"/>
    </ligand>
</feature>
<feature type="transmembrane region" description="Helical" evidence="12">
    <location>
        <begin position="75"/>
        <end position="96"/>
    </location>
</feature>
<evidence type="ECO:0000313" key="14">
    <source>
        <dbReference type="Proteomes" id="UP000182983"/>
    </source>
</evidence>
<keyword evidence="10" id="KW-0997">Cell inner membrane</keyword>
<keyword evidence="8 10" id="KW-0406">Ion transport</keyword>
<evidence type="ECO:0000256" key="4">
    <source>
        <dbReference type="ARBA" id="ARBA00022538"/>
    </source>
</evidence>
<keyword evidence="3 10" id="KW-1003">Cell membrane</keyword>
<feature type="transmembrane region" description="Helical" evidence="12">
    <location>
        <begin position="242"/>
        <end position="265"/>
    </location>
</feature>
<sequence length="486" mass="51230">MRDGVIDLRPVLFVNGFLLLVLAVAMVFPALADAAAGDPDWMVFVLSAAVTAFFGLALGFGTRPAGRITLSARQSFLLTVVGWVSNAGFAALPFAFSNLGMTPTDAVFEAVSGLTTTGATVILGLDHAPRGILLWRALLNWLGGAGIIVMAVAILPALRIGGMQVFRMETSDKTERVGPRIAQVAAGIGLVYAAFTGLTALGFWIAGMGRFDAVCHALSAVSTGGFSTSDLRLARWGADVQWVAVAAMLVGGSSLVLWTGAGRAARTSLFKDAQTRWYLMFVGGFSGLLALWQWTVNDMPPAAAVRHAAFSVTSIVSTTGFASTDWSAWGGFAHVVFFILLFIGGCTGSAAGGIKILRWDLLFALASAHIGRLLHPHGVYVIRYNNDRIAPAILDSVLGFVVLYFVTFAVFALALSVVGVDFVTALSGSAAALANAGPGIGDVIGPMGSYRPLPDAAKWVLGLEMMIGRLELFIVAVLFSRSYWRE</sequence>
<evidence type="ECO:0000256" key="11">
    <source>
        <dbReference type="PIRSR" id="PIRSR006247-1"/>
    </source>
</evidence>
<feature type="binding site" evidence="11">
    <location>
        <position position="435"/>
    </location>
    <ligand>
        <name>K(+)</name>
        <dbReference type="ChEBI" id="CHEBI:29103"/>
    </ligand>
</feature>
<dbReference type="EMBL" id="FNWO01000010">
    <property type="protein sequence ID" value="SEH45936.1"/>
    <property type="molecule type" value="Genomic_DNA"/>
</dbReference>
<feature type="binding site" evidence="11">
    <location>
        <position position="319"/>
    </location>
    <ligand>
        <name>K(+)</name>
        <dbReference type="ChEBI" id="CHEBI:29103"/>
    </ligand>
</feature>
<feature type="transmembrane region" description="Helical" evidence="12">
    <location>
        <begin position="138"/>
        <end position="160"/>
    </location>
</feature>
<feature type="transmembrane region" description="Helical" evidence="12">
    <location>
        <begin position="43"/>
        <end position="63"/>
    </location>
</feature>
<evidence type="ECO:0000313" key="13">
    <source>
        <dbReference type="EMBL" id="SEH45936.1"/>
    </source>
</evidence>
<keyword evidence="9 10" id="KW-0472">Membrane</keyword>
<feature type="binding site" evidence="11">
    <location>
        <position position="318"/>
    </location>
    <ligand>
        <name>K(+)</name>
        <dbReference type="ChEBI" id="CHEBI:29103"/>
    </ligand>
</feature>
<feature type="transmembrane region" description="Helical" evidence="12">
    <location>
        <begin position="12"/>
        <end position="31"/>
    </location>
</feature>
<feature type="transmembrane region" description="Helical" evidence="12">
    <location>
        <begin position="277"/>
        <end position="295"/>
    </location>
</feature>
<keyword evidence="4 10" id="KW-0633">Potassium transport</keyword>
<evidence type="ECO:0000256" key="2">
    <source>
        <dbReference type="ARBA" id="ARBA00022448"/>
    </source>
</evidence>
<evidence type="ECO:0000256" key="7">
    <source>
        <dbReference type="ARBA" id="ARBA00022989"/>
    </source>
</evidence>
<dbReference type="InterPro" id="IPR003445">
    <property type="entry name" value="Cat_transpt"/>
</dbReference>
<dbReference type="Proteomes" id="UP000182983">
    <property type="component" value="Unassembled WGS sequence"/>
</dbReference>
<keyword evidence="14" id="KW-1185">Reference proteome</keyword>
<proteinExistence type="inferred from homology"/>
<accession>A0A1H6II11</accession>
<evidence type="ECO:0000256" key="3">
    <source>
        <dbReference type="ARBA" id="ARBA00022475"/>
    </source>
</evidence>
<evidence type="ECO:0000256" key="6">
    <source>
        <dbReference type="ARBA" id="ARBA00022958"/>
    </source>
</evidence>
<name>A0A1H6II11_MAGFU</name>
<reference evidence="14" key="1">
    <citation type="submission" date="2016-10" db="EMBL/GenBank/DDBJ databases">
        <authorList>
            <person name="Varghese N."/>
            <person name="Submissions S."/>
        </authorList>
    </citation>
    <scope>NUCLEOTIDE SEQUENCE [LARGE SCALE GENOMIC DNA]</scope>
    <source>
        <strain evidence="14">DSM 13234</strain>
    </source>
</reference>
<comment type="subcellular location">
    <subcellularLocation>
        <location evidence="10">Cell inner membrane</location>
        <topology evidence="10">Multi-pass membrane protein</topology>
    </subcellularLocation>
    <subcellularLocation>
        <location evidence="1">Cell membrane</location>
        <topology evidence="1">Multi-pass membrane protein</topology>
    </subcellularLocation>
</comment>
<dbReference type="GO" id="GO:0005886">
    <property type="term" value="C:plasma membrane"/>
    <property type="evidence" value="ECO:0007669"/>
    <property type="project" value="UniProtKB-SubCell"/>
</dbReference>